<name>A0AAD7NN46_9AGAR</name>
<dbReference type="AlphaFoldDB" id="A0AAD7NN46"/>
<gene>
    <name evidence="2" type="ORF">DFH07DRAFT_769154</name>
</gene>
<feature type="compositionally biased region" description="Basic and acidic residues" evidence="1">
    <location>
        <begin position="1"/>
        <end position="10"/>
    </location>
</feature>
<evidence type="ECO:0000313" key="2">
    <source>
        <dbReference type="EMBL" id="KAJ7768609.1"/>
    </source>
</evidence>
<accession>A0AAD7NN46</accession>
<evidence type="ECO:0000256" key="1">
    <source>
        <dbReference type="SAM" id="MobiDB-lite"/>
    </source>
</evidence>
<reference evidence="2" key="1">
    <citation type="submission" date="2023-03" db="EMBL/GenBank/DDBJ databases">
        <title>Massive genome expansion in bonnet fungi (Mycena s.s.) driven by repeated elements and novel gene families across ecological guilds.</title>
        <authorList>
            <consortium name="Lawrence Berkeley National Laboratory"/>
            <person name="Harder C.B."/>
            <person name="Miyauchi S."/>
            <person name="Viragh M."/>
            <person name="Kuo A."/>
            <person name="Thoen E."/>
            <person name="Andreopoulos B."/>
            <person name="Lu D."/>
            <person name="Skrede I."/>
            <person name="Drula E."/>
            <person name="Henrissat B."/>
            <person name="Morin E."/>
            <person name="Kohler A."/>
            <person name="Barry K."/>
            <person name="LaButti K."/>
            <person name="Morin E."/>
            <person name="Salamov A."/>
            <person name="Lipzen A."/>
            <person name="Mereny Z."/>
            <person name="Hegedus B."/>
            <person name="Baldrian P."/>
            <person name="Stursova M."/>
            <person name="Weitz H."/>
            <person name="Taylor A."/>
            <person name="Grigoriev I.V."/>
            <person name="Nagy L.G."/>
            <person name="Martin F."/>
            <person name="Kauserud H."/>
        </authorList>
    </citation>
    <scope>NUCLEOTIDE SEQUENCE</scope>
    <source>
        <strain evidence="2">CBHHK188m</strain>
    </source>
</reference>
<organism evidence="2 3">
    <name type="scientific">Mycena maculata</name>
    <dbReference type="NCBI Taxonomy" id="230809"/>
    <lineage>
        <taxon>Eukaryota</taxon>
        <taxon>Fungi</taxon>
        <taxon>Dikarya</taxon>
        <taxon>Basidiomycota</taxon>
        <taxon>Agaricomycotina</taxon>
        <taxon>Agaricomycetes</taxon>
        <taxon>Agaricomycetidae</taxon>
        <taxon>Agaricales</taxon>
        <taxon>Marasmiineae</taxon>
        <taxon>Mycenaceae</taxon>
        <taxon>Mycena</taxon>
    </lineage>
</organism>
<proteinExistence type="predicted"/>
<protein>
    <submittedName>
        <fullName evidence="2">Uncharacterized protein</fullName>
    </submittedName>
</protein>
<keyword evidence="3" id="KW-1185">Reference proteome</keyword>
<dbReference type="EMBL" id="JARJLG010000027">
    <property type="protein sequence ID" value="KAJ7768609.1"/>
    <property type="molecule type" value="Genomic_DNA"/>
</dbReference>
<dbReference type="Proteomes" id="UP001215280">
    <property type="component" value="Unassembled WGS sequence"/>
</dbReference>
<feature type="region of interest" description="Disordered" evidence="1">
    <location>
        <begin position="1"/>
        <end position="24"/>
    </location>
</feature>
<comment type="caution">
    <text evidence="2">The sequence shown here is derived from an EMBL/GenBank/DDBJ whole genome shotgun (WGS) entry which is preliminary data.</text>
</comment>
<sequence length="216" mass="23924">MGKGHRESPPKRRHGQRDLPPLPAYMGEDVRREISLSSHRADLNVQIRDAKSIRGEGRPLAHGGCTCGVEDINLPMMELHVESALACGKIQEFCLKLAWGCPYYEHISQISPGGKRRKMRPASTIIPYPVRKGVDDECGRRVPVVHGLSTVISGENHVFWDVMEMNSPKNKHSIQLNLLGSIYLPLPPPSTHARPRASSAPKIMAVRSIGGEVKVY</sequence>
<evidence type="ECO:0000313" key="3">
    <source>
        <dbReference type="Proteomes" id="UP001215280"/>
    </source>
</evidence>